<dbReference type="AlphaFoldDB" id="A0A2P5ENE7"/>
<feature type="region of interest" description="Disordered" evidence="2">
    <location>
        <begin position="1"/>
        <end position="21"/>
    </location>
</feature>
<feature type="coiled-coil region" evidence="1">
    <location>
        <begin position="27"/>
        <end position="54"/>
    </location>
</feature>
<gene>
    <name evidence="3" type="ORF">TorRG33x02_171350</name>
</gene>
<organism evidence="3 4">
    <name type="scientific">Trema orientale</name>
    <name type="common">Charcoal tree</name>
    <name type="synonym">Celtis orientalis</name>
    <dbReference type="NCBI Taxonomy" id="63057"/>
    <lineage>
        <taxon>Eukaryota</taxon>
        <taxon>Viridiplantae</taxon>
        <taxon>Streptophyta</taxon>
        <taxon>Embryophyta</taxon>
        <taxon>Tracheophyta</taxon>
        <taxon>Spermatophyta</taxon>
        <taxon>Magnoliopsida</taxon>
        <taxon>eudicotyledons</taxon>
        <taxon>Gunneridae</taxon>
        <taxon>Pentapetalae</taxon>
        <taxon>rosids</taxon>
        <taxon>fabids</taxon>
        <taxon>Rosales</taxon>
        <taxon>Cannabaceae</taxon>
        <taxon>Trema</taxon>
    </lineage>
</organism>
<evidence type="ECO:0000313" key="3">
    <source>
        <dbReference type="EMBL" id="PON87022.1"/>
    </source>
</evidence>
<keyword evidence="1" id="KW-0175">Coiled coil</keyword>
<evidence type="ECO:0000313" key="4">
    <source>
        <dbReference type="Proteomes" id="UP000237000"/>
    </source>
</evidence>
<comment type="caution">
    <text evidence="3">The sequence shown here is derived from an EMBL/GenBank/DDBJ whole genome shotgun (WGS) entry which is preliminary data.</text>
</comment>
<proteinExistence type="predicted"/>
<dbReference type="OrthoDB" id="10255522at2759"/>
<dbReference type="EMBL" id="JXTC01000122">
    <property type="protein sequence ID" value="PON87022.1"/>
    <property type="molecule type" value="Genomic_DNA"/>
</dbReference>
<name>A0A2P5ENE7_TREOI</name>
<protein>
    <submittedName>
        <fullName evidence="3">Uncharacterized protein</fullName>
    </submittedName>
</protein>
<reference evidence="4" key="1">
    <citation type="submission" date="2016-06" db="EMBL/GenBank/DDBJ databases">
        <title>Parallel loss of symbiosis genes in relatives of nitrogen-fixing non-legume Parasponia.</title>
        <authorList>
            <person name="Van Velzen R."/>
            <person name="Holmer R."/>
            <person name="Bu F."/>
            <person name="Rutten L."/>
            <person name="Van Zeijl A."/>
            <person name="Liu W."/>
            <person name="Santuari L."/>
            <person name="Cao Q."/>
            <person name="Sharma T."/>
            <person name="Shen D."/>
            <person name="Roswanjaya Y."/>
            <person name="Wardhani T."/>
            <person name="Kalhor M.S."/>
            <person name="Jansen J."/>
            <person name="Van den Hoogen J."/>
            <person name="Gungor B."/>
            <person name="Hartog M."/>
            <person name="Hontelez J."/>
            <person name="Verver J."/>
            <person name="Yang W.-C."/>
            <person name="Schijlen E."/>
            <person name="Repin R."/>
            <person name="Schilthuizen M."/>
            <person name="Schranz E."/>
            <person name="Heidstra R."/>
            <person name="Miyata K."/>
            <person name="Fedorova E."/>
            <person name="Kohlen W."/>
            <person name="Bisseling T."/>
            <person name="Smit S."/>
            <person name="Geurts R."/>
        </authorList>
    </citation>
    <scope>NUCLEOTIDE SEQUENCE [LARGE SCALE GENOMIC DNA]</scope>
    <source>
        <strain evidence="4">cv. RG33-2</strain>
    </source>
</reference>
<dbReference type="InParanoid" id="A0A2P5ENE7"/>
<sequence>MVEDRKGQSLLHEKDDPVNEIDPLRLEKENQQATMALTEEIENVEQKLQSFKINNKFKGEMADQIPDVSIEKSFKELVFERNHAKPTNCSKEDERFGREVPVYLLKISF</sequence>
<accession>A0A2P5ENE7</accession>
<keyword evidence="4" id="KW-1185">Reference proteome</keyword>
<dbReference type="Proteomes" id="UP000237000">
    <property type="component" value="Unassembled WGS sequence"/>
</dbReference>
<evidence type="ECO:0000256" key="2">
    <source>
        <dbReference type="SAM" id="MobiDB-lite"/>
    </source>
</evidence>
<evidence type="ECO:0000256" key="1">
    <source>
        <dbReference type="SAM" id="Coils"/>
    </source>
</evidence>